<dbReference type="EMBL" id="CAJHUB010000681">
    <property type="protein sequence ID" value="CAD7678348.1"/>
    <property type="molecule type" value="Genomic_DNA"/>
</dbReference>
<comment type="caution">
    <text evidence="1">The sequence shown here is derived from an EMBL/GenBank/DDBJ whole genome shotgun (WGS) entry which is preliminary data.</text>
</comment>
<organism evidence="1 2">
    <name type="scientific">Nyctereutes procyonoides</name>
    <name type="common">Raccoon dog</name>
    <name type="synonym">Canis procyonoides</name>
    <dbReference type="NCBI Taxonomy" id="34880"/>
    <lineage>
        <taxon>Eukaryota</taxon>
        <taxon>Metazoa</taxon>
        <taxon>Chordata</taxon>
        <taxon>Craniata</taxon>
        <taxon>Vertebrata</taxon>
        <taxon>Euteleostomi</taxon>
        <taxon>Mammalia</taxon>
        <taxon>Eutheria</taxon>
        <taxon>Laurasiatheria</taxon>
        <taxon>Carnivora</taxon>
        <taxon>Caniformia</taxon>
        <taxon>Canidae</taxon>
        <taxon>Nyctereutes</taxon>
    </lineage>
</organism>
<name>A0A811YNY1_NYCPR</name>
<protein>
    <submittedName>
        <fullName evidence="1">(raccoon dog) hypothetical protein</fullName>
    </submittedName>
</protein>
<keyword evidence="2" id="KW-1185">Reference proteome</keyword>
<accession>A0A811YNY1</accession>
<reference evidence="1" key="1">
    <citation type="submission" date="2020-12" db="EMBL/GenBank/DDBJ databases">
        <authorList>
            <consortium name="Molecular Ecology Group"/>
        </authorList>
    </citation>
    <scope>NUCLEOTIDE SEQUENCE</scope>
    <source>
        <strain evidence="1">TBG_1078</strain>
    </source>
</reference>
<sequence>MLQGRGRAAGRGGEPPLRSAAFVDPQGTLTLFYWKLVAVHRGFISTFEQVLFSERLPAWLVPQFQNKAGALSGLREPADSREALL</sequence>
<gene>
    <name evidence="1" type="ORF">NYPRO_LOCUS11146</name>
</gene>
<proteinExistence type="predicted"/>
<evidence type="ECO:0000313" key="2">
    <source>
        <dbReference type="Proteomes" id="UP000645828"/>
    </source>
</evidence>
<dbReference type="AlphaFoldDB" id="A0A811YNY1"/>
<evidence type="ECO:0000313" key="1">
    <source>
        <dbReference type="EMBL" id="CAD7678348.1"/>
    </source>
</evidence>
<dbReference type="Proteomes" id="UP000645828">
    <property type="component" value="Unassembled WGS sequence"/>
</dbReference>